<dbReference type="Proteomes" id="UP001530293">
    <property type="component" value="Unassembled WGS sequence"/>
</dbReference>
<evidence type="ECO:0000313" key="2">
    <source>
        <dbReference type="EMBL" id="KAL3768012.1"/>
    </source>
</evidence>
<gene>
    <name evidence="2" type="ORF">ACHAWU_005470</name>
</gene>
<accession>A0ABD3MWD9</accession>
<protein>
    <submittedName>
        <fullName evidence="2">Uncharacterized protein</fullName>
    </submittedName>
</protein>
<sequence length="145" mass="16034">MTAIIASLSLLFQFRLTGHFDPWVAASTCIEMMYIVPLILASVILFPVIICNAFNIYGPRNKNSILGARIAILGMIVILTSVSFDSSLCYFTSAHAPRIKTSQLLNDVYHLPTLVFAGCDISFWGLGMWFNAVISRTLEQKKKAG</sequence>
<organism evidence="2 3">
    <name type="scientific">Discostella pseudostelligera</name>
    <dbReference type="NCBI Taxonomy" id="259834"/>
    <lineage>
        <taxon>Eukaryota</taxon>
        <taxon>Sar</taxon>
        <taxon>Stramenopiles</taxon>
        <taxon>Ochrophyta</taxon>
        <taxon>Bacillariophyta</taxon>
        <taxon>Coscinodiscophyceae</taxon>
        <taxon>Thalassiosirophycidae</taxon>
        <taxon>Stephanodiscales</taxon>
        <taxon>Stephanodiscaceae</taxon>
        <taxon>Discostella</taxon>
    </lineage>
</organism>
<keyword evidence="1" id="KW-0812">Transmembrane</keyword>
<feature type="transmembrane region" description="Helical" evidence="1">
    <location>
        <begin position="70"/>
        <end position="93"/>
    </location>
</feature>
<evidence type="ECO:0000313" key="3">
    <source>
        <dbReference type="Proteomes" id="UP001530293"/>
    </source>
</evidence>
<feature type="transmembrane region" description="Helical" evidence="1">
    <location>
        <begin position="36"/>
        <end position="58"/>
    </location>
</feature>
<proteinExistence type="predicted"/>
<reference evidence="2 3" key="1">
    <citation type="submission" date="2024-10" db="EMBL/GenBank/DDBJ databases">
        <title>Updated reference genomes for cyclostephanoid diatoms.</title>
        <authorList>
            <person name="Roberts W.R."/>
            <person name="Alverson A.J."/>
        </authorList>
    </citation>
    <scope>NUCLEOTIDE SEQUENCE [LARGE SCALE GENOMIC DNA]</scope>
    <source>
        <strain evidence="2 3">AJA232-27</strain>
    </source>
</reference>
<comment type="caution">
    <text evidence="2">The sequence shown here is derived from an EMBL/GenBank/DDBJ whole genome shotgun (WGS) entry which is preliminary data.</text>
</comment>
<name>A0ABD3MWD9_9STRA</name>
<feature type="transmembrane region" description="Helical" evidence="1">
    <location>
        <begin position="113"/>
        <end position="134"/>
    </location>
</feature>
<dbReference type="AlphaFoldDB" id="A0ABD3MWD9"/>
<evidence type="ECO:0000256" key="1">
    <source>
        <dbReference type="SAM" id="Phobius"/>
    </source>
</evidence>
<keyword evidence="1" id="KW-0472">Membrane</keyword>
<keyword evidence="3" id="KW-1185">Reference proteome</keyword>
<dbReference type="EMBL" id="JALLBG020000070">
    <property type="protein sequence ID" value="KAL3768012.1"/>
    <property type="molecule type" value="Genomic_DNA"/>
</dbReference>
<keyword evidence="1" id="KW-1133">Transmembrane helix</keyword>